<keyword evidence="4" id="KW-0547">Nucleotide-binding</keyword>
<feature type="compositionally biased region" description="Low complexity" evidence="5">
    <location>
        <begin position="33"/>
        <end position="62"/>
    </location>
</feature>
<dbReference type="Proteomes" id="UP001165065">
    <property type="component" value="Unassembled WGS sequence"/>
</dbReference>
<dbReference type="InterPro" id="IPR050113">
    <property type="entry name" value="Ub_conjugating_enzyme"/>
</dbReference>
<name>A0A9W7G9D0_9STRA</name>
<evidence type="ECO:0000256" key="4">
    <source>
        <dbReference type="RuleBase" id="RU362109"/>
    </source>
</evidence>
<keyword evidence="1" id="KW-0808">Transferase</keyword>
<keyword evidence="2 4" id="KW-0833">Ubl conjugation pathway</keyword>
<dbReference type="EMBL" id="BRYA01000070">
    <property type="protein sequence ID" value="GMI37005.1"/>
    <property type="molecule type" value="Genomic_DNA"/>
</dbReference>
<dbReference type="Gene3D" id="3.10.110.10">
    <property type="entry name" value="Ubiquitin Conjugating Enzyme"/>
    <property type="match status" value="1"/>
</dbReference>
<evidence type="ECO:0000256" key="3">
    <source>
        <dbReference type="PROSITE-ProRule" id="PRU10133"/>
    </source>
</evidence>
<proteinExistence type="inferred from homology"/>
<evidence type="ECO:0000256" key="1">
    <source>
        <dbReference type="ARBA" id="ARBA00022679"/>
    </source>
</evidence>
<feature type="domain" description="UBC core" evidence="6">
    <location>
        <begin position="18"/>
        <end position="200"/>
    </location>
</feature>
<feature type="active site" description="Glycyl thioester intermediate" evidence="3">
    <location>
        <position position="137"/>
    </location>
</feature>
<dbReference type="PANTHER" id="PTHR24067">
    <property type="entry name" value="UBIQUITIN-CONJUGATING ENZYME E2"/>
    <property type="match status" value="1"/>
</dbReference>
<evidence type="ECO:0000259" key="6">
    <source>
        <dbReference type="PROSITE" id="PS50127"/>
    </source>
</evidence>
<keyword evidence="8" id="KW-1185">Reference proteome</keyword>
<dbReference type="PROSITE" id="PS00183">
    <property type="entry name" value="UBC_1"/>
    <property type="match status" value="1"/>
</dbReference>
<accession>A0A9W7G9D0</accession>
<dbReference type="GO" id="GO:0016740">
    <property type="term" value="F:transferase activity"/>
    <property type="evidence" value="ECO:0007669"/>
    <property type="project" value="UniProtKB-KW"/>
</dbReference>
<comment type="caution">
    <text evidence="7">The sequence shown here is derived from an EMBL/GenBank/DDBJ whole genome shotgun (WGS) entry which is preliminary data.</text>
</comment>
<dbReference type="GO" id="GO:0005524">
    <property type="term" value="F:ATP binding"/>
    <property type="evidence" value="ECO:0007669"/>
    <property type="project" value="UniProtKB-UniRule"/>
</dbReference>
<dbReference type="AlphaFoldDB" id="A0A9W7G9D0"/>
<dbReference type="Pfam" id="PF00179">
    <property type="entry name" value="UQ_con"/>
    <property type="match status" value="1"/>
</dbReference>
<gene>
    <name evidence="7" type="ORF">TrCOL_g2532</name>
</gene>
<dbReference type="SMART" id="SM00212">
    <property type="entry name" value="UBCc"/>
    <property type="match status" value="1"/>
</dbReference>
<feature type="region of interest" description="Disordered" evidence="5">
    <location>
        <begin position="31"/>
        <end position="62"/>
    </location>
</feature>
<protein>
    <recommendedName>
        <fullName evidence="6">UBC core domain-containing protein</fullName>
    </recommendedName>
</protein>
<dbReference type="InterPro" id="IPR023313">
    <property type="entry name" value="UBQ-conjugating_AS"/>
</dbReference>
<sequence length="202" mass="21621">MSSSISSNSSNSGTLSSSSARRLYKEYQSLVKSSSSVSSSISSTSTSTSSNNGSNTSSNATTNNIATNSNIRLLPTTATSLLEWACILAGPPDTPYAGYTFNLSIKVPPTYPLSPPTITFKTPIFHPNICSRTGSICLDLLKEAWSPAWSLLTSCQAVHTLLSDPNPDSPLNCDAGNMVREGDDEAFRTTARYWCVRHARPL</sequence>
<dbReference type="SUPFAM" id="SSF54495">
    <property type="entry name" value="UBC-like"/>
    <property type="match status" value="1"/>
</dbReference>
<comment type="similarity">
    <text evidence="4">Belongs to the ubiquitin-conjugating enzyme family.</text>
</comment>
<evidence type="ECO:0000256" key="2">
    <source>
        <dbReference type="ARBA" id="ARBA00022786"/>
    </source>
</evidence>
<dbReference type="CDD" id="cd23812">
    <property type="entry name" value="UBCc_ScPEX4-like"/>
    <property type="match status" value="1"/>
</dbReference>
<organism evidence="7 8">
    <name type="scientific">Triparma columacea</name>
    <dbReference type="NCBI Taxonomy" id="722753"/>
    <lineage>
        <taxon>Eukaryota</taxon>
        <taxon>Sar</taxon>
        <taxon>Stramenopiles</taxon>
        <taxon>Ochrophyta</taxon>
        <taxon>Bolidophyceae</taxon>
        <taxon>Parmales</taxon>
        <taxon>Triparmaceae</taxon>
        <taxon>Triparma</taxon>
    </lineage>
</organism>
<reference evidence="8" key="1">
    <citation type="journal article" date="2023" name="Commun. Biol.">
        <title>Genome analysis of Parmales, the sister group of diatoms, reveals the evolutionary specialization of diatoms from phago-mixotrophs to photoautotrophs.</title>
        <authorList>
            <person name="Ban H."/>
            <person name="Sato S."/>
            <person name="Yoshikawa S."/>
            <person name="Yamada K."/>
            <person name="Nakamura Y."/>
            <person name="Ichinomiya M."/>
            <person name="Sato N."/>
            <person name="Blanc-Mathieu R."/>
            <person name="Endo H."/>
            <person name="Kuwata A."/>
            <person name="Ogata H."/>
        </authorList>
    </citation>
    <scope>NUCLEOTIDE SEQUENCE [LARGE SCALE GENOMIC DNA]</scope>
</reference>
<dbReference type="InterPro" id="IPR000608">
    <property type="entry name" value="UBC"/>
</dbReference>
<dbReference type="OrthoDB" id="7851174at2759"/>
<evidence type="ECO:0000256" key="5">
    <source>
        <dbReference type="SAM" id="MobiDB-lite"/>
    </source>
</evidence>
<evidence type="ECO:0000313" key="7">
    <source>
        <dbReference type="EMBL" id="GMI37005.1"/>
    </source>
</evidence>
<keyword evidence="4" id="KW-0067">ATP-binding</keyword>
<dbReference type="InterPro" id="IPR016135">
    <property type="entry name" value="UBQ-conjugating_enzyme/RWD"/>
</dbReference>
<dbReference type="PROSITE" id="PS50127">
    <property type="entry name" value="UBC_2"/>
    <property type="match status" value="1"/>
</dbReference>
<evidence type="ECO:0000313" key="8">
    <source>
        <dbReference type="Proteomes" id="UP001165065"/>
    </source>
</evidence>